<accession>A0A8C4T5U8</accession>
<dbReference type="SUPFAM" id="SSF81419">
    <property type="entry name" value="Mitochondrial cytochrome c oxidase subunit VIIa"/>
    <property type="match status" value="1"/>
</dbReference>
<dbReference type="GeneID" id="114668656"/>
<comment type="subcellular location">
    <subcellularLocation>
        <location evidence="1">Mitochondrion inner membrane</location>
        <topology evidence="1">Single-pass membrane protein</topology>
    </subcellularLocation>
</comment>
<evidence type="ECO:0000256" key="2">
    <source>
        <dbReference type="ARBA" id="ARBA00004673"/>
    </source>
</evidence>
<dbReference type="CDD" id="cd00928">
    <property type="entry name" value="Cyt_c_Oxidase_VIIa"/>
    <property type="match status" value="1"/>
</dbReference>
<dbReference type="Gene3D" id="4.10.91.10">
    <property type="entry name" value="Cytochrome c oxidase, subunit VIIa"/>
    <property type="match status" value="1"/>
</dbReference>
<dbReference type="GO" id="GO:0005743">
    <property type="term" value="C:mitochondrial inner membrane"/>
    <property type="evidence" value="ECO:0007669"/>
    <property type="project" value="UniProtKB-SubCell"/>
</dbReference>
<evidence type="ECO:0000256" key="5">
    <source>
        <dbReference type="ARBA" id="ARBA00022792"/>
    </source>
</evidence>
<comment type="similarity">
    <text evidence="3">Belongs to the cytochrome c oxidase VIIa family.</text>
</comment>
<reference evidence="13" key="1">
    <citation type="submission" date="2021-06" db="EMBL/GenBank/DDBJ databases">
        <authorList>
            <consortium name="Wellcome Sanger Institute Data Sharing"/>
        </authorList>
    </citation>
    <scope>NUCLEOTIDE SEQUENCE [LARGE SCALE GENOMIC DNA]</scope>
</reference>
<dbReference type="InterPro" id="IPR036539">
    <property type="entry name" value="Cyt_c_oxidase_su7a_sf"/>
</dbReference>
<name>A0A8C4T5U8_ERPCA</name>
<keyword evidence="7 12" id="KW-1133">Transmembrane helix</keyword>
<evidence type="ECO:0000256" key="4">
    <source>
        <dbReference type="ARBA" id="ARBA00022692"/>
    </source>
</evidence>
<protein>
    <recommendedName>
        <fullName evidence="11">Cytochrome c oxidase subunit 7A1, mitochondrial</fullName>
    </recommendedName>
</protein>
<keyword evidence="8" id="KW-0560">Oxidoreductase</keyword>
<evidence type="ECO:0000256" key="11">
    <source>
        <dbReference type="ARBA" id="ARBA00040382"/>
    </source>
</evidence>
<dbReference type="GO" id="GO:0002082">
    <property type="term" value="P:regulation of oxidative phosphorylation"/>
    <property type="evidence" value="ECO:0007669"/>
    <property type="project" value="UniProtKB-ARBA"/>
</dbReference>
<dbReference type="OrthoDB" id="5966508at2759"/>
<reference evidence="13" key="2">
    <citation type="submission" date="2025-08" db="UniProtKB">
        <authorList>
            <consortium name="Ensembl"/>
        </authorList>
    </citation>
    <scope>IDENTIFICATION</scope>
</reference>
<keyword evidence="4 12" id="KW-0812">Transmembrane</keyword>
<proteinExistence type="inferred from homology"/>
<feature type="transmembrane region" description="Helical" evidence="12">
    <location>
        <begin position="78"/>
        <end position="99"/>
    </location>
</feature>
<dbReference type="Pfam" id="PF02238">
    <property type="entry name" value="COX7a"/>
    <property type="match status" value="1"/>
</dbReference>
<evidence type="ECO:0000313" key="13">
    <source>
        <dbReference type="Ensembl" id="ENSECRP00000026618.1"/>
    </source>
</evidence>
<dbReference type="InterPro" id="IPR039297">
    <property type="entry name" value="COX7a"/>
</dbReference>
<evidence type="ECO:0000256" key="1">
    <source>
        <dbReference type="ARBA" id="ARBA00004434"/>
    </source>
</evidence>
<dbReference type="GeneTree" id="ENSGT00940000154550"/>
<sequence>MHVCVSVKYTPPYIQHLEVYPRGLSNMRNLQYMSRLLYRSFSTTGNNFVKNKVPQNQKIFQEDNGLPVHIKGGTVDVLLYRFTMGITVAGTGLSLYWLLIASLPKKN</sequence>
<dbReference type="PANTHER" id="PTHR10510:SF5">
    <property type="entry name" value="CYTOCHROME C OXIDASE SUBUNIT 7A1, MITOCHONDRIAL"/>
    <property type="match status" value="1"/>
</dbReference>
<evidence type="ECO:0000256" key="12">
    <source>
        <dbReference type="SAM" id="Phobius"/>
    </source>
</evidence>
<evidence type="ECO:0000256" key="10">
    <source>
        <dbReference type="ARBA" id="ARBA00023136"/>
    </source>
</evidence>
<keyword evidence="6" id="KW-0809">Transit peptide</keyword>
<dbReference type="Proteomes" id="UP000694620">
    <property type="component" value="Chromosome 18"/>
</dbReference>
<keyword evidence="10 12" id="KW-0472">Membrane</keyword>
<evidence type="ECO:0000256" key="8">
    <source>
        <dbReference type="ARBA" id="ARBA00023002"/>
    </source>
</evidence>
<gene>
    <name evidence="13" type="primary">LOC114668656</name>
</gene>
<dbReference type="PANTHER" id="PTHR10510">
    <property type="entry name" value="CYTOCHROME C OXIDASE POLYPEPTIDE 7A"/>
    <property type="match status" value="1"/>
</dbReference>
<evidence type="ECO:0000256" key="9">
    <source>
        <dbReference type="ARBA" id="ARBA00023128"/>
    </source>
</evidence>
<comment type="pathway">
    <text evidence="2">Energy metabolism; oxidative phosphorylation.</text>
</comment>
<dbReference type="AlphaFoldDB" id="A0A8C4T5U8"/>
<organism evidence="13 14">
    <name type="scientific">Erpetoichthys calabaricus</name>
    <name type="common">Rope fish</name>
    <name type="synonym">Calamoichthys calabaricus</name>
    <dbReference type="NCBI Taxonomy" id="27687"/>
    <lineage>
        <taxon>Eukaryota</taxon>
        <taxon>Metazoa</taxon>
        <taxon>Chordata</taxon>
        <taxon>Craniata</taxon>
        <taxon>Vertebrata</taxon>
        <taxon>Euteleostomi</taxon>
        <taxon>Actinopterygii</taxon>
        <taxon>Polypteriformes</taxon>
        <taxon>Polypteridae</taxon>
        <taxon>Erpetoichthys</taxon>
    </lineage>
</organism>
<dbReference type="RefSeq" id="XP_028680364.1">
    <property type="nucleotide sequence ID" value="XM_028824531.2"/>
</dbReference>
<dbReference type="FunFam" id="4.10.91.10:FF:000001">
    <property type="entry name" value="Cytochrome c oxidase subunit 7A1, mitochondrial"/>
    <property type="match status" value="1"/>
</dbReference>
<reference evidence="13" key="3">
    <citation type="submission" date="2025-09" db="UniProtKB">
        <authorList>
            <consortium name="Ensembl"/>
        </authorList>
    </citation>
    <scope>IDENTIFICATION</scope>
</reference>
<keyword evidence="14" id="KW-1185">Reference proteome</keyword>
<keyword evidence="5" id="KW-0999">Mitochondrion inner membrane</keyword>
<evidence type="ECO:0000313" key="14">
    <source>
        <dbReference type="Proteomes" id="UP000694620"/>
    </source>
</evidence>
<dbReference type="Ensembl" id="ENSECRT00000027171.1">
    <property type="protein sequence ID" value="ENSECRP00000026618.1"/>
    <property type="gene ID" value="ENSECRG00000017993.1"/>
</dbReference>
<evidence type="ECO:0000256" key="7">
    <source>
        <dbReference type="ARBA" id="ARBA00022989"/>
    </source>
</evidence>
<dbReference type="GO" id="GO:0045277">
    <property type="term" value="C:respiratory chain complex IV"/>
    <property type="evidence" value="ECO:0007669"/>
    <property type="project" value="InterPro"/>
</dbReference>
<dbReference type="InterPro" id="IPR003177">
    <property type="entry name" value="Cytc_oxidase_su7a_met"/>
</dbReference>
<evidence type="ECO:0000256" key="6">
    <source>
        <dbReference type="ARBA" id="ARBA00022946"/>
    </source>
</evidence>
<dbReference type="GO" id="GO:0006123">
    <property type="term" value="P:mitochondrial electron transport, cytochrome c to oxygen"/>
    <property type="evidence" value="ECO:0007669"/>
    <property type="project" value="InterPro"/>
</dbReference>
<keyword evidence="9" id="KW-0496">Mitochondrion</keyword>
<evidence type="ECO:0000256" key="3">
    <source>
        <dbReference type="ARBA" id="ARBA00009331"/>
    </source>
</evidence>
<dbReference type="GO" id="GO:0097250">
    <property type="term" value="P:mitochondrial respirasome assembly"/>
    <property type="evidence" value="ECO:0007669"/>
    <property type="project" value="UniProtKB-ARBA"/>
</dbReference>
<dbReference type="GO" id="GO:0016491">
    <property type="term" value="F:oxidoreductase activity"/>
    <property type="evidence" value="ECO:0007669"/>
    <property type="project" value="UniProtKB-KW"/>
</dbReference>